<dbReference type="EMBL" id="PEBV01000029">
    <property type="protein sequence ID" value="PTQ52248.1"/>
    <property type="molecule type" value="Genomic_DNA"/>
</dbReference>
<proteinExistence type="predicted"/>
<organism evidence="1 2">
    <name type="scientific">Hydrogenibacillus schlegelii</name>
    <name type="common">Bacillus schlegelii</name>
    <dbReference type="NCBI Taxonomy" id="1484"/>
    <lineage>
        <taxon>Bacteria</taxon>
        <taxon>Bacillati</taxon>
        <taxon>Bacillota</taxon>
        <taxon>Bacilli</taxon>
        <taxon>Bacillales</taxon>
        <taxon>Bacillales Family X. Incertae Sedis</taxon>
        <taxon>Hydrogenibacillus</taxon>
    </lineage>
</organism>
<sequence>MPAGRLRRAFLRRFGPGLSRWSAMRMIGAKTGAEGMGEKRLTIQVYYV</sequence>
<gene>
    <name evidence="1" type="ORF">HSCHL_0669</name>
</gene>
<evidence type="ECO:0000313" key="2">
    <source>
        <dbReference type="Proteomes" id="UP000244180"/>
    </source>
</evidence>
<dbReference type="Proteomes" id="UP000244180">
    <property type="component" value="Unassembled WGS sequence"/>
</dbReference>
<protein>
    <submittedName>
        <fullName evidence="1">Uncharacterized protein</fullName>
    </submittedName>
</protein>
<name>A0A2T5G7W9_HYDSH</name>
<evidence type="ECO:0000313" key="1">
    <source>
        <dbReference type="EMBL" id="PTQ52248.1"/>
    </source>
</evidence>
<accession>A0A2T5G7W9</accession>
<comment type="caution">
    <text evidence="1">The sequence shown here is derived from an EMBL/GenBank/DDBJ whole genome shotgun (WGS) entry which is preliminary data.</text>
</comment>
<reference evidence="1 2" key="1">
    <citation type="submission" date="2017-08" db="EMBL/GenBank/DDBJ databases">
        <title>Burning lignite coal seam in the remote Altai Mountains harbors a hydrogen-driven thermophilic microbial community.</title>
        <authorList>
            <person name="Kadnikov V.V."/>
            <person name="Mardanov A.V."/>
            <person name="Ivasenko D."/>
            <person name="Beletsky A.V."/>
            <person name="Karnachuk O.V."/>
            <person name="Ravin N.V."/>
        </authorList>
    </citation>
    <scope>NUCLEOTIDE SEQUENCE [LARGE SCALE GENOMIC DNA]</scope>
    <source>
        <strain evidence="1">AL33</strain>
    </source>
</reference>
<dbReference type="AlphaFoldDB" id="A0A2T5G7W9"/>